<evidence type="ECO:0000313" key="2">
    <source>
        <dbReference type="Proteomes" id="UP000646745"/>
    </source>
</evidence>
<reference evidence="2" key="1">
    <citation type="journal article" date="2019" name="Int. J. Syst. Evol. Microbiol.">
        <title>The Global Catalogue of Microorganisms (GCM) 10K type strain sequencing project: providing services to taxonomists for standard genome sequencing and annotation.</title>
        <authorList>
            <consortium name="The Broad Institute Genomics Platform"/>
            <consortium name="The Broad Institute Genome Sequencing Center for Infectious Disease"/>
            <person name="Wu L."/>
            <person name="Ma J."/>
        </authorList>
    </citation>
    <scope>NUCLEOTIDE SEQUENCE [LARGE SCALE GENOMIC DNA]</scope>
    <source>
        <strain evidence="2">KCTC 32998</strain>
    </source>
</reference>
<keyword evidence="2" id="KW-1185">Reference proteome</keyword>
<proteinExistence type="predicted"/>
<evidence type="ECO:0000313" key="1">
    <source>
        <dbReference type="EMBL" id="GHB21035.1"/>
    </source>
</evidence>
<protein>
    <submittedName>
        <fullName evidence="1">(2Fe-2S) ferredoxin</fullName>
    </submittedName>
</protein>
<dbReference type="Proteomes" id="UP000646745">
    <property type="component" value="Unassembled WGS sequence"/>
</dbReference>
<dbReference type="InterPro" id="IPR009702">
    <property type="entry name" value="DUF1284"/>
</dbReference>
<accession>A0ABQ3DZ74</accession>
<comment type="caution">
    <text evidence="1">The sequence shown here is derived from an EMBL/GenBank/DDBJ whole genome shotgun (WGS) entry which is preliminary data.</text>
</comment>
<organism evidence="1 2">
    <name type="scientific">Salinicola rhizosphaerae</name>
    <dbReference type="NCBI Taxonomy" id="1443141"/>
    <lineage>
        <taxon>Bacteria</taxon>
        <taxon>Pseudomonadati</taxon>
        <taxon>Pseudomonadota</taxon>
        <taxon>Gammaproteobacteria</taxon>
        <taxon>Oceanospirillales</taxon>
        <taxon>Halomonadaceae</taxon>
        <taxon>Salinicola</taxon>
    </lineage>
</organism>
<dbReference type="EMBL" id="BMZI01000004">
    <property type="protein sequence ID" value="GHB21035.1"/>
    <property type="molecule type" value="Genomic_DNA"/>
</dbReference>
<sequence length="153" mass="16907">MTIKLRAHHLLCLLTYVGKGYSEAFIANYDAIAERLSHGEPIRLVEGPDDICAPLLSSDNGEAPHCLRASIDSRDAAARQALERLLVRPLSRGETLSLDAKLLTQLRRAFANGETRRACRACQWESLCSSVAADGYVETRVNDRRGIPHQILP</sequence>
<name>A0ABQ3DZ74_9GAMM</name>
<dbReference type="Pfam" id="PF06935">
    <property type="entry name" value="DUF1284"/>
    <property type="match status" value="1"/>
</dbReference>
<gene>
    <name evidence="1" type="ORF">GCM10009038_19840</name>
</gene>
<dbReference type="RefSeq" id="WP_189444523.1">
    <property type="nucleotide sequence ID" value="NZ_BMZI01000004.1"/>
</dbReference>